<protein>
    <submittedName>
        <fullName evidence="2">Uncharacterized protein</fullName>
    </submittedName>
</protein>
<proteinExistence type="predicted"/>
<sequence>MRKYVSSKESDNEQTRYARLTRVMTYLFKIVPYKADRRTSNTDIQPATLLRQKSSDIQKAKPVKYAKEKQDSMELSANKQGMSDLDKTEKKRVSSTDYDEVMSIRSAVHGGFDYLPFTFKSLITQSHNEGYTTLINGKFEIEKSYLTSLLSDFDYFV</sequence>
<dbReference type="EMBL" id="CACVKT020001498">
    <property type="protein sequence ID" value="CAC5368772.1"/>
    <property type="molecule type" value="Genomic_DNA"/>
</dbReference>
<keyword evidence="3" id="KW-1185">Reference proteome</keyword>
<feature type="region of interest" description="Disordered" evidence="1">
    <location>
        <begin position="60"/>
        <end position="91"/>
    </location>
</feature>
<organism evidence="2 3">
    <name type="scientific">Mytilus coruscus</name>
    <name type="common">Sea mussel</name>
    <dbReference type="NCBI Taxonomy" id="42192"/>
    <lineage>
        <taxon>Eukaryota</taxon>
        <taxon>Metazoa</taxon>
        <taxon>Spiralia</taxon>
        <taxon>Lophotrochozoa</taxon>
        <taxon>Mollusca</taxon>
        <taxon>Bivalvia</taxon>
        <taxon>Autobranchia</taxon>
        <taxon>Pteriomorphia</taxon>
        <taxon>Mytilida</taxon>
        <taxon>Mytiloidea</taxon>
        <taxon>Mytilidae</taxon>
        <taxon>Mytilinae</taxon>
        <taxon>Mytilus</taxon>
    </lineage>
</organism>
<dbReference type="AlphaFoldDB" id="A0A6J8AK94"/>
<feature type="compositionally biased region" description="Basic and acidic residues" evidence="1">
    <location>
        <begin position="60"/>
        <end position="72"/>
    </location>
</feature>
<reference evidence="2 3" key="1">
    <citation type="submission" date="2020-06" db="EMBL/GenBank/DDBJ databases">
        <authorList>
            <person name="Li R."/>
            <person name="Bekaert M."/>
        </authorList>
    </citation>
    <scope>NUCLEOTIDE SEQUENCE [LARGE SCALE GENOMIC DNA]</scope>
    <source>
        <strain evidence="3">wild</strain>
    </source>
</reference>
<evidence type="ECO:0000256" key="1">
    <source>
        <dbReference type="SAM" id="MobiDB-lite"/>
    </source>
</evidence>
<evidence type="ECO:0000313" key="2">
    <source>
        <dbReference type="EMBL" id="CAC5368772.1"/>
    </source>
</evidence>
<dbReference type="OrthoDB" id="6086192at2759"/>
<accession>A0A6J8AK94</accession>
<gene>
    <name evidence="2" type="ORF">MCOR_8219</name>
</gene>
<evidence type="ECO:0000313" key="3">
    <source>
        <dbReference type="Proteomes" id="UP000507470"/>
    </source>
</evidence>
<name>A0A6J8AK94_MYTCO</name>
<dbReference type="Proteomes" id="UP000507470">
    <property type="component" value="Unassembled WGS sequence"/>
</dbReference>